<dbReference type="AlphaFoldDB" id="A0A8H4AYI9"/>
<dbReference type="EMBL" id="WTPW01000124">
    <property type="protein sequence ID" value="KAF0544550.1"/>
    <property type="molecule type" value="Genomic_DNA"/>
</dbReference>
<accession>A0A8H4AYI9</accession>
<keyword evidence="2" id="KW-1185">Reference proteome</keyword>
<dbReference type="OrthoDB" id="2480986at2759"/>
<evidence type="ECO:0000313" key="2">
    <source>
        <dbReference type="Proteomes" id="UP000439903"/>
    </source>
</evidence>
<proteinExistence type="predicted"/>
<evidence type="ECO:0000313" key="1">
    <source>
        <dbReference type="EMBL" id="KAF0544550.1"/>
    </source>
</evidence>
<organism evidence="1 2">
    <name type="scientific">Gigaspora margarita</name>
    <dbReference type="NCBI Taxonomy" id="4874"/>
    <lineage>
        <taxon>Eukaryota</taxon>
        <taxon>Fungi</taxon>
        <taxon>Fungi incertae sedis</taxon>
        <taxon>Mucoromycota</taxon>
        <taxon>Glomeromycotina</taxon>
        <taxon>Glomeromycetes</taxon>
        <taxon>Diversisporales</taxon>
        <taxon>Gigasporaceae</taxon>
        <taxon>Gigaspora</taxon>
    </lineage>
</organism>
<reference evidence="1 2" key="1">
    <citation type="journal article" date="2019" name="Environ. Microbiol.">
        <title>At the nexus of three kingdoms: the genome of the mycorrhizal fungus Gigaspora margarita provides insights into plant, endobacterial and fungal interactions.</title>
        <authorList>
            <person name="Venice F."/>
            <person name="Ghignone S."/>
            <person name="Salvioli di Fossalunga A."/>
            <person name="Amselem J."/>
            <person name="Novero M."/>
            <person name="Xianan X."/>
            <person name="Sedzielewska Toro K."/>
            <person name="Morin E."/>
            <person name="Lipzen A."/>
            <person name="Grigoriev I.V."/>
            <person name="Henrissat B."/>
            <person name="Martin F.M."/>
            <person name="Bonfante P."/>
        </authorList>
    </citation>
    <scope>NUCLEOTIDE SEQUENCE [LARGE SCALE GENOMIC DNA]</scope>
    <source>
        <strain evidence="1 2">BEG34</strain>
    </source>
</reference>
<dbReference type="Proteomes" id="UP000439903">
    <property type="component" value="Unassembled WGS sequence"/>
</dbReference>
<gene>
    <name evidence="1" type="ORF">F8M41_002695</name>
</gene>
<protein>
    <submittedName>
        <fullName evidence="1">Uncharacterized protein</fullName>
    </submittedName>
</protein>
<name>A0A8H4AYI9_GIGMA</name>
<comment type="caution">
    <text evidence="1">The sequence shown here is derived from an EMBL/GenBank/DDBJ whole genome shotgun (WGS) entry which is preliminary data.</text>
</comment>
<sequence>MLYCSIYIIFLTISKAKPPIDFKNPSTIQEALKNAAFQNIIISGSNINLENLNGASITEEEDTVRIVIKDKDLNDAYLNIINELRNKDQSHKEKQHRNVFTRKMIIIDCLEHI</sequence>